<proteinExistence type="predicted"/>
<dbReference type="EMBL" id="AP022599">
    <property type="protein sequence ID" value="BBY79657.1"/>
    <property type="molecule type" value="Genomic_DNA"/>
</dbReference>
<gene>
    <name evidence="2" type="ORF">MPUL_08150</name>
</gene>
<accession>A0A7I7UEF2</accession>
<protein>
    <submittedName>
        <fullName evidence="2">Uncharacterized protein</fullName>
    </submittedName>
</protein>
<keyword evidence="3" id="KW-1185">Reference proteome</keyword>
<evidence type="ECO:0000313" key="3">
    <source>
        <dbReference type="Proteomes" id="UP000467252"/>
    </source>
</evidence>
<dbReference type="Proteomes" id="UP000467252">
    <property type="component" value="Chromosome"/>
</dbReference>
<organism evidence="2 3">
    <name type="scientific">Mycolicibacterium pulveris</name>
    <name type="common">Mycobacterium pulveris</name>
    <dbReference type="NCBI Taxonomy" id="36813"/>
    <lineage>
        <taxon>Bacteria</taxon>
        <taxon>Bacillati</taxon>
        <taxon>Actinomycetota</taxon>
        <taxon>Actinomycetes</taxon>
        <taxon>Mycobacteriales</taxon>
        <taxon>Mycobacteriaceae</taxon>
        <taxon>Mycolicibacterium</taxon>
    </lineage>
</organism>
<name>A0A7I7UEF2_MYCPV</name>
<sequence length="125" mass="12837">MIAATGLALGSACGTAPTELTDPFEVAGMRVTDGPSGLKAGAPKPSRSVTNTDRGQIDLLAVQAVSDVEDYWAGAFDDTFGTAFTPVRQLVSWHAEQRGAAVTFCGQSTSGLVNAEFCPPDSSIG</sequence>
<reference evidence="2 3" key="1">
    <citation type="journal article" date="2019" name="Emerg. Microbes Infect.">
        <title>Comprehensive subspecies identification of 175 nontuberculous mycobacteria species based on 7547 genomic profiles.</title>
        <authorList>
            <person name="Matsumoto Y."/>
            <person name="Kinjo T."/>
            <person name="Motooka D."/>
            <person name="Nabeya D."/>
            <person name="Jung N."/>
            <person name="Uechi K."/>
            <person name="Horii T."/>
            <person name="Iida T."/>
            <person name="Fujita J."/>
            <person name="Nakamura S."/>
        </authorList>
    </citation>
    <scope>NUCLEOTIDE SEQUENCE [LARGE SCALE GENOMIC DNA]</scope>
    <source>
        <strain evidence="2 3">JCM 6370</strain>
    </source>
</reference>
<evidence type="ECO:0000313" key="2">
    <source>
        <dbReference type="EMBL" id="BBY79657.1"/>
    </source>
</evidence>
<dbReference type="AlphaFoldDB" id="A0A7I7UEF2"/>
<evidence type="ECO:0000256" key="1">
    <source>
        <dbReference type="SAM" id="MobiDB-lite"/>
    </source>
</evidence>
<feature type="region of interest" description="Disordered" evidence="1">
    <location>
        <begin position="31"/>
        <end position="53"/>
    </location>
</feature>